<dbReference type="OrthoDB" id="7042322at2759"/>
<dbReference type="Pfam" id="PF00155">
    <property type="entry name" value="Aminotran_1_2"/>
    <property type="match status" value="1"/>
</dbReference>
<dbReference type="Proteomes" id="UP000030746">
    <property type="component" value="Unassembled WGS sequence"/>
</dbReference>
<dbReference type="OMA" id="SQGANQY"/>
<keyword evidence="4" id="KW-0808">Transferase</keyword>
<dbReference type="FunFam" id="3.40.640.10:FF:000024">
    <property type="entry name" value="Kynurenine--oxoglutarate transaminase 3"/>
    <property type="match status" value="1"/>
</dbReference>
<dbReference type="CTD" id="20246461"/>
<evidence type="ECO:0000256" key="3">
    <source>
        <dbReference type="ARBA" id="ARBA00022576"/>
    </source>
</evidence>
<dbReference type="PANTHER" id="PTHR43807:SF20">
    <property type="entry name" value="FI04487P"/>
    <property type="match status" value="1"/>
</dbReference>
<keyword evidence="3" id="KW-0032">Aminotransferase</keyword>
<accession>V4AXQ8</accession>
<keyword evidence="9" id="KW-1185">Reference proteome</keyword>
<reference evidence="8 9" key="1">
    <citation type="journal article" date="2013" name="Nature">
        <title>Insights into bilaterian evolution from three spiralian genomes.</title>
        <authorList>
            <person name="Simakov O."/>
            <person name="Marletaz F."/>
            <person name="Cho S.J."/>
            <person name="Edsinger-Gonzales E."/>
            <person name="Havlak P."/>
            <person name="Hellsten U."/>
            <person name="Kuo D.H."/>
            <person name="Larsson T."/>
            <person name="Lv J."/>
            <person name="Arendt D."/>
            <person name="Savage R."/>
            <person name="Osoegawa K."/>
            <person name="de Jong P."/>
            <person name="Grimwood J."/>
            <person name="Chapman J.A."/>
            <person name="Shapiro H."/>
            <person name="Aerts A."/>
            <person name="Otillar R.P."/>
            <person name="Terry A.Y."/>
            <person name="Boore J.L."/>
            <person name="Grigoriev I.V."/>
            <person name="Lindberg D.R."/>
            <person name="Seaver E.C."/>
            <person name="Weisblat D.A."/>
            <person name="Putnam N.H."/>
            <person name="Rokhsar D.S."/>
        </authorList>
    </citation>
    <scope>NUCLEOTIDE SEQUENCE [LARGE SCALE GENOMIC DNA]</scope>
</reference>
<dbReference type="InterPro" id="IPR015422">
    <property type="entry name" value="PyrdxlP-dep_Trfase_small"/>
</dbReference>
<dbReference type="FunFam" id="3.90.1150.10:FF:000141">
    <property type="entry name" value="Kynurenine--oxoglutarate transaminase 1"/>
    <property type="match status" value="1"/>
</dbReference>
<dbReference type="AlphaFoldDB" id="V4AXQ8"/>
<name>V4AXQ8_LOTGI</name>
<dbReference type="InterPro" id="IPR015421">
    <property type="entry name" value="PyrdxlP-dep_Trfase_major"/>
</dbReference>
<feature type="domain" description="Aminotransferase class I/classII large" evidence="7">
    <location>
        <begin position="26"/>
        <end position="410"/>
    </location>
</feature>
<dbReference type="KEGG" id="lgi:LOTGIDRAFT_213992"/>
<dbReference type="UniPathway" id="UPA00334">
    <property type="reaction ID" value="UER00726"/>
</dbReference>
<comment type="pathway">
    <text evidence="6">Amino-acid degradation; L-kynurenine degradation; kynurenate from L-kynurenine: step 1/2.</text>
</comment>
<gene>
    <name evidence="8" type="ORF">LOTGIDRAFT_213992</name>
</gene>
<dbReference type="Gene3D" id="3.40.640.10">
    <property type="entry name" value="Type I PLP-dependent aspartate aminotransferase-like (Major domain)"/>
    <property type="match status" value="1"/>
</dbReference>
<dbReference type="InterPro" id="IPR051326">
    <property type="entry name" value="Kynurenine-oxoglutarate_AT"/>
</dbReference>
<dbReference type="HOGENOM" id="CLU_017584_4_0_1"/>
<dbReference type="CDD" id="cd00609">
    <property type="entry name" value="AAT_like"/>
    <property type="match status" value="1"/>
</dbReference>
<dbReference type="GeneID" id="20246461"/>
<sequence>MPSAKNSAGKRIFAEICSMAIENGAVNLGQGYPDFGPPEHVLEALSNVARSDNPLLHQYCRVFGHIPLVEALGTLYSRVYDRKVNPLTEILVPIGGYGGLVCAIESVVKPGDEVLIFEPFFDCYKEMVETVGGIPIFIPLHPPEPPDPLRQLDSDNWTFSEEYILSHIRPNTKAVLLNSPSNPLGKLFSKSELEIIRDVCIEFDLTCISDEVYEWIVFDERKHMKIAAMEGMWERTLTIGSAGKAFSATGWKLGWIIGPEDLMERCQKVFQRCYYRCPTPIQEAVARSLEIEIRNLDTSDSYFVTLSKDLQRKRDWVVKTLLEIGMKPVIPRAGYFLLVEISTFLKNRRPCHITDHEAEDLQFTKWAIKEKKFGAIPASLFFDSERQNIGQKYIRLCFAKKDSTLEAAIDILMNLGNHSTKHHPN</sequence>
<evidence type="ECO:0000256" key="1">
    <source>
        <dbReference type="ARBA" id="ARBA00001933"/>
    </source>
</evidence>
<dbReference type="InterPro" id="IPR004839">
    <property type="entry name" value="Aminotransferase_I/II_large"/>
</dbReference>
<dbReference type="SUPFAM" id="SSF53383">
    <property type="entry name" value="PLP-dependent transferases"/>
    <property type="match status" value="1"/>
</dbReference>
<dbReference type="GO" id="GO:0097053">
    <property type="term" value="P:L-kynurenine catabolic process"/>
    <property type="evidence" value="ECO:0007669"/>
    <property type="project" value="UniProtKB-UniPathway"/>
</dbReference>
<evidence type="ECO:0000256" key="6">
    <source>
        <dbReference type="ARBA" id="ARBA00024016"/>
    </source>
</evidence>
<evidence type="ECO:0000256" key="4">
    <source>
        <dbReference type="ARBA" id="ARBA00022679"/>
    </source>
</evidence>
<dbReference type="EMBL" id="KB201262">
    <property type="protein sequence ID" value="ESO98371.1"/>
    <property type="molecule type" value="Genomic_DNA"/>
</dbReference>
<comment type="cofactor">
    <cofactor evidence="1">
        <name>pyridoxal 5'-phosphate</name>
        <dbReference type="ChEBI" id="CHEBI:597326"/>
    </cofactor>
</comment>
<evidence type="ECO:0000259" key="7">
    <source>
        <dbReference type="Pfam" id="PF00155"/>
    </source>
</evidence>
<proteinExistence type="inferred from homology"/>
<dbReference type="InterPro" id="IPR015424">
    <property type="entry name" value="PyrdxlP-dep_Trfase"/>
</dbReference>
<comment type="similarity">
    <text evidence="2">Belongs to the class-I pyridoxal-phosphate-dependent aminotransferase family.</text>
</comment>
<dbReference type="GO" id="GO:0016212">
    <property type="term" value="F:kynurenine-oxoglutarate transaminase activity"/>
    <property type="evidence" value="ECO:0007669"/>
    <property type="project" value="TreeGrafter"/>
</dbReference>
<dbReference type="STRING" id="225164.V4AXQ8"/>
<evidence type="ECO:0000313" key="8">
    <source>
        <dbReference type="EMBL" id="ESO98371.1"/>
    </source>
</evidence>
<dbReference type="GO" id="GO:0005739">
    <property type="term" value="C:mitochondrion"/>
    <property type="evidence" value="ECO:0007669"/>
    <property type="project" value="TreeGrafter"/>
</dbReference>
<organism evidence="8 9">
    <name type="scientific">Lottia gigantea</name>
    <name type="common">Giant owl limpet</name>
    <dbReference type="NCBI Taxonomy" id="225164"/>
    <lineage>
        <taxon>Eukaryota</taxon>
        <taxon>Metazoa</taxon>
        <taxon>Spiralia</taxon>
        <taxon>Lophotrochozoa</taxon>
        <taxon>Mollusca</taxon>
        <taxon>Gastropoda</taxon>
        <taxon>Patellogastropoda</taxon>
        <taxon>Lottioidea</taxon>
        <taxon>Lottiidae</taxon>
        <taxon>Lottia</taxon>
    </lineage>
</organism>
<protein>
    <recommendedName>
        <fullName evidence="7">Aminotransferase class I/classII large domain-containing protein</fullName>
    </recommendedName>
</protein>
<keyword evidence="5" id="KW-0663">Pyridoxal phosphate</keyword>
<evidence type="ECO:0000313" key="9">
    <source>
        <dbReference type="Proteomes" id="UP000030746"/>
    </source>
</evidence>
<evidence type="ECO:0000256" key="5">
    <source>
        <dbReference type="ARBA" id="ARBA00022898"/>
    </source>
</evidence>
<dbReference type="Gene3D" id="3.90.1150.10">
    <property type="entry name" value="Aspartate Aminotransferase, domain 1"/>
    <property type="match status" value="1"/>
</dbReference>
<dbReference type="GO" id="GO:0030170">
    <property type="term" value="F:pyridoxal phosphate binding"/>
    <property type="evidence" value="ECO:0007669"/>
    <property type="project" value="InterPro"/>
</dbReference>
<dbReference type="RefSeq" id="XP_009051066.1">
    <property type="nucleotide sequence ID" value="XM_009052818.1"/>
</dbReference>
<dbReference type="PANTHER" id="PTHR43807">
    <property type="entry name" value="FI04487P"/>
    <property type="match status" value="1"/>
</dbReference>
<evidence type="ECO:0000256" key="2">
    <source>
        <dbReference type="ARBA" id="ARBA00007441"/>
    </source>
</evidence>